<dbReference type="PANTHER" id="PTHR36513">
    <property type="entry name" value="ABC TRANSMEMBRANE TYPE-1 DOMAIN-CONTAINING PROTEIN"/>
    <property type="match status" value="1"/>
</dbReference>
<dbReference type="Proteomes" id="UP000315344">
    <property type="component" value="Unassembled WGS sequence"/>
</dbReference>
<dbReference type="AlphaFoldDB" id="A0A533HZV5"/>
<evidence type="ECO:0000256" key="1">
    <source>
        <dbReference type="SAM" id="MobiDB-lite"/>
    </source>
</evidence>
<dbReference type="GO" id="GO:0016787">
    <property type="term" value="F:hydrolase activity"/>
    <property type="evidence" value="ECO:0007669"/>
    <property type="project" value="UniProtKB-KW"/>
</dbReference>
<protein>
    <submittedName>
        <fullName evidence="2">Alpha/beta fold hydrolase</fullName>
    </submittedName>
</protein>
<evidence type="ECO:0000313" key="2">
    <source>
        <dbReference type="EMBL" id="TKW64996.1"/>
    </source>
</evidence>
<accession>A0A533HZV5</accession>
<comment type="caution">
    <text evidence="2">The sequence shown here is derived from an EMBL/GenBank/DDBJ whole genome shotgun (WGS) entry which is preliminary data.</text>
</comment>
<feature type="compositionally biased region" description="Polar residues" evidence="1">
    <location>
        <begin position="7"/>
        <end position="29"/>
    </location>
</feature>
<feature type="region of interest" description="Disordered" evidence="1">
    <location>
        <begin position="1"/>
        <end position="36"/>
    </location>
</feature>
<sequence>MFRNRCQPANSTQHLPQGQGLTRHSNSTEVPRPRPGLLLWRSPMQQKHVSHLPQTRPVARRTRAVLVAAFSALFVLTGCASRPGPETLLPVANMPDSSANLTLLTATDRALSSIDPPNYGSERSAMSYEEYQLRVDVSDPDPRKQPDITVAERRRFGRAAFLQTLNKMQRGRNGTVILFVHGYNNTYQEAIMRLAGMAAESRVNAVPVVFSWPSAASVTGYVSDRDSSTYARDDLTALLTDLATASPDSNVMVIGHSMGGWLVMEALRELRQTGRDDVISHLQVGLASPDIDLDVFAKQIGDVGPLDPPLTVLAASDDRALAASARVSGGKPRLGAVNPADPVIQAFAQQAGVRLIDISALPSSGRANHDRFLALASLRAPDTQANPLQELRSAGGYVLGSAGRILSYGAR</sequence>
<keyword evidence="2" id="KW-0378">Hydrolase</keyword>
<evidence type="ECO:0000313" key="3">
    <source>
        <dbReference type="Proteomes" id="UP000315344"/>
    </source>
</evidence>
<proteinExistence type="predicted"/>
<dbReference type="InterPro" id="IPR010297">
    <property type="entry name" value="DUF900_hydrolase"/>
</dbReference>
<dbReference type="PANTHER" id="PTHR36513:SF1">
    <property type="entry name" value="TRANSMEMBRANE PROTEIN"/>
    <property type="match status" value="1"/>
</dbReference>
<gene>
    <name evidence="2" type="ORF">DI616_16620</name>
</gene>
<dbReference type="Pfam" id="PF05990">
    <property type="entry name" value="DUF900"/>
    <property type="match status" value="1"/>
</dbReference>
<dbReference type="SUPFAM" id="SSF53474">
    <property type="entry name" value="alpha/beta-Hydrolases"/>
    <property type="match status" value="1"/>
</dbReference>
<name>A0A533HZV5_PARDE</name>
<organism evidence="2 3">
    <name type="scientific">Paracoccus denitrificans</name>
    <dbReference type="NCBI Taxonomy" id="266"/>
    <lineage>
        <taxon>Bacteria</taxon>
        <taxon>Pseudomonadati</taxon>
        <taxon>Pseudomonadota</taxon>
        <taxon>Alphaproteobacteria</taxon>
        <taxon>Rhodobacterales</taxon>
        <taxon>Paracoccaceae</taxon>
        <taxon>Paracoccus</taxon>
    </lineage>
</organism>
<dbReference type="InterPro" id="IPR029058">
    <property type="entry name" value="AB_hydrolase_fold"/>
</dbReference>
<dbReference type="EMBL" id="VAFL01000017">
    <property type="protein sequence ID" value="TKW64996.1"/>
    <property type="molecule type" value="Genomic_DNA"/>
</dbReference>
<dbReference type="Gene3D" id="3.40.50.1820">
    <property type="entry name" value="alpha/beta hydrolase"/>
    <property type="match status" value="1"/>
</dbReference>
<reference evidence="2 3" key="1">
    <citation type="journal article" date="2017" name="Nat. Commun.">
        <title>In situ click chemistry generation of cyclooxygenase-2 inhibitors.</title>
        <authorList>
            <person name="Bhardwaj A."/>
            <person name="Kaur J."/>
            <person name="Wuest M."/>
            <person name="Wuest F."/>
        </authorList>
    </citation>
    <scope>NUCLEOTIDE SEQUENCE [LARGE SCALE GENOMIC DNA]</scope>
    <source>
        <strain evidence="2">S2_012_000_R3_94</strain>
    </source>
</reference>